<reference evidence="1" key="1">
    <citation type="submission" date="2019-05" db="EMBL/GenBank/DDBJ databases">
        <title>Methanoculleus sp. FWC-SCC1, a methanogenic archaeon isolated from deep marine cold seep.</title>
        <authorList>
            <person name="Chen Y.-W."/>
            <person name="Chen S.-C."/>
            <person name="Teng N.-H."/>
            <person name="Lai M.-C."/>
        </authorList>
    </citation>
    <scope>NUCLEOTIDE SEQUENCE</scope>
    <source>
        <strain evidence="1">FWC-SCC1</strain>
    </source>
</reference>
<gene>
    <name evidence="1" type="ORF">FGU65_11590</name>
</gene>
<proteinExistence type="predicted"/>
<name>A0ABT8MC70_9EURY</name>
<protein>
    <submittedName>
        <fullName evidence="1">Uncharacterized protein</fullName>
    </submittedName>
</protein>
<evidence type="ECO:0000313" key="1">
    <source>
        <dbReference type="EMBL" id="MDN7025523.1"/>
    </source>
</evidence>
<sequence length="90" mass="10297">MERIARETDRMELLAEIAAFVREHGDILARYHTYTPDDLERIEQERCRLQEEACRRGACGTAGELVELEYLIARATAMQAKGMEEGNAPR</sequence>
<organism evidence="1 2">
    <name type="scientific">Methanoculleus frigidifontis</name>
    <dbReference type="NCBI Taxonomy" id="2584085"/>
    <lineage>
        <taxon>Archaea</taxon>
        <taxon>Methanobacteriati</taxon>
        <taxon>Methanobacteriota</taxon>
        <taxon>Stenosarchaea group</taxon>
        <taxon>Methanomicrobia</taxon>
        <taxon>Methanomicrobiales</taxon>
        <taxon>Methanomicrobiaceae</taxon>
        <taxon>Methanoculleus</taxon>
    </lineage>
</organism>
<comment type="caution">
    <text evidence="1">The sequence shown here is derived from an EMBL/GenBank/DDBJ whole genome shotgun (WGS) entry which is preliminary data.</text>
</comment>
<dbReference type="Proteomes" id="UP001168338">
    <property type="component" value="Unassembled WGS sequence"/>
</dbReference>
<accession>A0ABT8MC70</accession>
<dbReference type="EMBL" id="VCYH01000008">
    <property type="protein sequence ID" value="MDN7025523.1"/>
    <property type="molecule type" value="Genomic_DNA"/>
</dbReference>
<dbReference type="RefSeq" id="WP_301664686.1">
    <property type="nucleotide sequence ID" value="NZ_VCYH01000008.1"/>
</dbReference>
<evidence type="ECO:0000313" key="2">
    <source>
        <dbReference type="Proteomes" id="UP001168338"/>
    </source>
</evidence>
<keyword evidence="2" id="KW-1185">Reference proteome</keyword>